<proteinExistence type="inferred from homology"/>
<dbReference type="GO" id="GO:0005886">
    <property type="term" value="C:plasma membrane"/>
    <property type="evidence" value="ECO:0007669"/>
    <property type="project" value="UniProtKB-SubCell"/>
</dbReference>
<gene>
    <name evidence="9" type="ORF">DQ384_04915</name>
</gene>
<evidence type="ECO:0000313" key="10">
    <source>
        <dbReference type="Proteomes" id="UP000253094"/>
    </source>
</evidence>
<evidence type="ECO:0000256" key="2">
    <source>
        <dbReference type="ARBA" id="ARBA00022448"/>
    </source>
</evidence>
<dbReference type="PANTHER" id="PTHR43744:SF8">
    <property type="entry name" value="SN-GLYCEROL-3-PHOSPHATE TRANSPORT SYSTEM PERMEASE PROTEIN UGPE"/>
    <property type="match status" value="1"/>
</dbReference>
<evidence type="ECO:0000256" key="3">
    <source>
        <dbReference type="ARBA" id="ARBA00022475"/>
    </source>
</evidence>
<dbReference type="InterPro" id="IPR035906">
    <property type="entry name" value="MetI-like_sf"/>
</dbReference>
<protein>
    <submittedName>
        <fullName evidence="9">Carbohydrate ABC transporter permease</fullName>
    </submittedName>
</protein>
<feature type="domain" description="ABC transmembrane type-1" evidence="8">
    <location>
        <begin position="41"/>
        <end position="232"/>
    </location>
</feature>
<sequence length="246" mass="26852">MVSGAFKDGAEILAGGHLVPAHPTLETLARTWGRLRFFDYFLNSLLVTGLTVFGVLAVYSLASYAFAVLDFPGRRLLLWFFVALLFVPGITVLLPVVILEDKLGLLGTHVGLVLPFVNGTAPLAVLLLTNAFRTVPKEMRDAARVDGAGEPRIFWRVYLPLARPTLITVGVLTAVPTWNEYVLTRVSLNEESRYTLPLALESLANGTVTHYNEIMAGSLIIVVPVILLFAALQRYFVTGLTGAVKE</sequence>
<comment type="subcellular location">
    <subcellularLocation>
        <location evidence="1 7">Cell membrane</location>
        <topology evidence="1 7">Multi-pass membrane protein</topology>
    </subcellularLocation>
</comment>
<dbReference type="InterPro" id="IPR000515">
    <property type="entry name" value="MetI-like"/>
</dbReference>
<dbReference type="PANTHER" id="PTHR43744">
    <property type="entry name" value="ABC TRANSPORTER PERMEASE PROTEIN MG189-RELATED-RELATED"/>
    <property type="match status" value="1"/>
</dbReference>
<dbReference type="SUPFAM" id="SSF161098">
    <property type="entry name" value="MetI-like"/>
    <property type="match status" value="1"/>
</dbReference>
<comment type="similarity">
    <text evidence="7">Belongs to the binding-protein-dependent transport system permease family.</text>
</comment>
<dbReference type="CDD" id="cd06261">
    <property type="entry name" value="TM_PBP2"/>
    <property type="match status" value="1"/>
</dbReference>
<feature type="transmembrane region" description="Helical" evidence="7">
    <location>
        <begin position="153"/>
        <end position="175"/>
    </location>
</feature>
<keyword evidence="2 7" id="KW-0813">Transport</keyword>
<evidence type="ECO:0000256" key="1">
    <source>
        <dbReference type="ARBA" id="ARBA00004651"/>
    </source>
</evidence>
<dbReference type="EMBL" id="QOIL01000002">
    <property type="protein sequence ID" value="RCG32886.1"/>
    <property type="molecule type" value="Genomic_DNA"/>
</dbReference>
<feature type="transmembrane region" description="Helical" evidence="7">
    <location>
        <begin position="76"/>
        <end position="98"/>
    </location>
</feature>
<evidence type="ECO:0000256" key="6">
    <source>
        <dbReference type="ARBA" id="ARBA00023136"/>
    </source>
</evidence>
<keyword evidence="4 7" id="KW-0812">Transmembrane</keyword>
<keyword evidence="5 7" id="KW-1133">Transmembrane helix</keyword>
<feature type="transmembrane region" description="Helical" evidence="7">
    <location>
        <begin position="214"/>
        <end position="232"/>
    </location>
</feature>
<evidence type="ECO:0000256" key="4">
    <source>
        <dbReference type="ARBA" id="ARBA00022692"/>
    </source>
</evidence>
<evidence type="ECO:0000256" key="5">
    <source>
        <dbReference type="ARBA" id="ARBA00022989"/>
    </source>
</evidence>
<dbReference type="OrthoDB" id="5138956at2"/>
<feature type="transmembrane region" description="Helical" evidence="7">
    <location>
        <begin position="110"/>
        <end position="132"/>
    </location>
</feature>
<keyword evidence="3" id="KW-1003">Cell membrane</keyword>
<keyword evidence="6 7" id="KW-0472">Membrane</keyword>
<dbReference type="Pfam" id="PF00528">
    <property type="entry name" value="BPD_transp_1"/>
    <property type="match status" value="1"/>
</dbReference>
<name>A0A367FR42_9ACTN</name>
<dbReference type="GO" id="GO:0055085">
    <property type="term" value="P:transmembrane transport"/>
    <property type="evidence" value="ECO:0007669"/>
    <property type="project" value="InterPro"/>
</dbReference>
<dbReference type="Gene3D" id="1.10.3720.10">
    <property type="entry name" value="MetI-like"/>
    <property type="match status" value="1"/>
</dbReference>
<evidence type="ECO:0000313" key="9">
    <source>
        <dbReference type="EMBL" id="RCG32886.1"/>
    </source>
</evidence>
<dbReference type="PROSITE" id="PS50928">
    <property type="entry name" value="ABC_TM1"/>
    <property type="match status" value="1"/>
</dbReference>
<evidence type="ECO:0000259" key="8">
    <source>
        <dbReference type="PROSITE" id="PS50928"/>
    </source>
</evidence>
<comment type="caution">
    <text evidence="9">The sequence shown here is derived from an EMBL/GenBank/DDBJ whole genome shotgun (WGS) entry which is preliminary data.</text>
</comment>
<feature type="transmembrane region" description="Helical" evidence="7">
    <location>
        <begin position="40"/>
        <end position="69"/>
    </location>
</feature>
<keyword evidence="10" id="KW-1185">Reference proteome</keyword>
<evidence type="ECO:0000256" key="7">
    <source>
        <dbReference type="RuleBase" id="RU363032"/>
    </source>
</evidence>
<organism evidence="9 10">
    <name type="scientific">Sphaerisporangium album</name>
    <dbReference type="NCBI Taxonomy" id="509200"/>
    <lineage>
        <taxon>Bacteria</taxon>
        <taxon>Bacillati</taxon>
        <taxon>Actinomycetota</taxon>
        <taxon>Actinomycetes</taxon>
        <taxon>Streptosporangiales</taxon>
        <taxon>Streptosporangiaceae</taxon>
        <taxon>Sphaerisporangium</taxon>
    </lineage>
</organism>
<dbReference type="AlphaFoldDB" id="A0A367FR42"/>
<accession>A0A367FR42</accession>
<dbReference type="Proteomes" id="UP000253094">
    <property type="component" value="Unassembled WGS sequence"/>
</dbReference>
<reference evidence="9 10" key="1">
    <citation type="submission" date="2018-06" db="EMBL/GenBank/DDBJ databases">
        <title>Sphaerisporangium craniellae sp. nov., isolated from a marine sponge in the South China Sea.</title>
        <authorList>
            <person name="Li L."/>
        </authorList>
    </citation>
    <scope>NUCLEOTIDE SEQUENCE [LARGE SCALE GENOMIC DNA]</scope>
    <source>
        <strain evidence="9 10">CCTCC AA 208026</strain>
    </source>
</reference>